<protein>
    <recommendedName>
        <fullName evidence="3 7">UTP--glucose-1-phosphate uridylyltransferase</fullName>
        <ecNumber evidence="3 7">2.7.7.9</ecNumber>
    </recommendedName>
    <alternativeName>
        <fullName evidence="7">UDP-glucose pyrophosphorylase</fullName>
    </alternativeName>
</protein>
<dbReference type="InterPro" id="IPR005771">
    <property type="entry name" value="GalU_uridylyltTrfase_bac/arc"/>
</dbReference>
<evidence type="ECO:0000256" key="3">
    <source>
        <dbReference type="ARBA" id="ARBA00012415"/>
    </source>
</evidence>
<dbReference type="PANTHER" id="PTHR43197:SF1">
    <property type="entry name" value="UTP--GLUCOSE-1-PHOSPHATE URIDYLYLTRANSFERASE"/>
    <property type="match status" value="1"/>
</dbReference>
<evidence type="ECO:0000313" key="10">
    <source>
        <dbReference type="Proteomes" id="UP000273998"/>
    </source>
</evidence>
<dbReference type="InterPro" id="IPR029044">
    <property type="entry name" value="Nucleotide-diphossugar_trans"/>
</dbReference>
<reference evidence="9 10" key="1">
    <citation type="submission" date="2018-11" db="EMBL/GenBank/DDBJ databases">
        <title>Species Designations Belie Phenotypic and Genotypic Heterogeneity in Oral Streptococci.</title>
        <authorList>
            <person name="Velsko I."/>
        </authorList>
    </citation>
    <scope>NUCLEOTIDE SEQUENCE [LARGE SCALE GENOMIC DNA]</scope>
    <source>
        <strain evidence="9 10">BCC42</strain>
    </source>
</reference>
<dbReference type="Proteomes" id="UP000273998">
    <property type="component" value="Unassembled WGS sequence"/>
</dbReference>
<comment type="catalytic activity">
    <reaction evidence="6 7">
        <text>alpha-D-glucose 1-phosphate + UTP + H(+) = UDP-alpha-D-glucose + diphosphate</text>
        <dbReference type="Rhea" id="RHEA:19889"/>
        <dbReference type="ChEBI" id="CHEBI:15378"/>
        <dbReference type="ChEBI" id="CHEBI:33019"/>
        <dbReference type="ChEBI" id="CHEBI:46398"/>
        <dbReference type="ChEBI" id="CHEBI:58601"/>
        <dbReference type="ChEBI" id="CHEBI:58885"/>
        <dbReference type="EC" id="2.7.7.9"/>
    </reaction>
</comment>
<dbReference type="NCBIfam" id="TIGR01099">
    <property type="entry name" value="galU"/>
    <property type="match status" value="1"/>
</dbReference>
<name>A0A0F3H9N4_STRSL</name>
<comment type="similarity">
    <text evidence="2 7">Belongs to the UDPGP type 2 family.</text>
</comment>
<evidence type="ECO:0000313" key="9">
    <source>
        <dbReference type="EMBL" id="RSI59241.1"/>
    </source>
</evidence>
<evidence type="ECO:0000256" key="6">
    <source>
        <dbReference type="ARBA" id="ARBA00048128"/>
    </source>
</evidence>
<keyword evidence="4 7" id="KW-0808">Transferase</keyword>
<dbReference type="OMA" id="MHYVRQG"/>
<proteinExistence type="inferred from homology"/>
<evidence type="ECO:0000259" key="8">
    <source>
        <dbReference type="Pfam" id="PF00483"/>
    </source>
</evidence>
<dbReference type="InterPro" id="IPR005835">
    <property type="entry name" value="NTP_transferase_dom"/>
</dbReference>
<dbReference type="Pfam" id="PF00483">
    <property type="entry name" value="NTP_transferase"/>
    <property type="match status" value="1"/>
</dbReference>
<evidence type="ECO:0000256" key="1">
    <source>
        <dbReference type="ARBA" id="ARBA00005136"/>
    </source>
</evidence>
<gene>
    <name evidence="9" type="primary">gtaB</name>
    <name evidence="9" type="ORF">D8867_01970</name>
</gene>
<feature type="domain" description="Nucleotidyl transferase" evidence="8">
    <location>
        <begin position="8"/>
        <end position="270"/>
    </location>
</feature>
<keyword evidence="5 7" id="KW-0548">Nucleotidyltransferase</keyword>
<dbReference type="GO" id="GO:0003983">
    <property type="term" value="F:UTP:glucose-1-phosphate uridylyltransferase activity"/>
    <property type="evidence" value="ECO:0007669"/>
    <property type="project" value="UniProtKB-EC"/>
</dbReference>
<dbReference type="SUPFAM" id="SSF53448">
    <property type="entry name" value="Nucleotide-diphospho-sugar transferases"/>
    <property type="match status" value="1"/>
</dbReference>
<comment type="caution">
    <text evidence="9">The sequence shown here is derived from an EMBL/GenBank/DDBJ whole genome shotgun (WGS) entry which is preliminary data.</text>
</comment>
<dbReference type="GO" id="GO:0006011">
    <property type="term" value="P:UDP-alpha-D-glucose metabolic process"/>
    <property type="evidence" value="ECO:0007669"/>
    <property type="project" value="InterPro"/>
</dbReference>
<dbReference type="EMBL" id="RJNF01000004">
    <property type="protein sequence ID" value="RSI59241.1"/>
    <property type="molecule type" value="Genomic_DNA"/>
</dbReference>
<accession>A0A0F3H9N4</accession>
<evidence type="ECO:0000256" key="2">
    <source>
        <dbReference type="ARBA" id="ARBA00006890"/>
    </source>
</evidence>
<evidence type="ECO:0000256" key="7">
    <source>
        <dbReference type="RuleBase" id="RU361259"/>
    </source>
</evidence>
<evidence type="ECO:0000256" key="5">
    <source>
        <dbReference type="ARBA" id="ARBA00022695"/>
    </source>
</evidence>
<dbReference type="CDD" id="cd02541">
    <property type="entry name" value="UGPase_prokaryotic"/>
    <property type="match status" value="1"/>
</dbReference>
<dbReference type="Gene3D" id="3.90.550.10">
    <property type="entry name" value="Spore Coat Polysaccharide Biosynthesis Protein SpsA, Chain A"/>
    <property type="match status" value="1"/>
</dbReference>
<evidence type="ECO:0000256" key="4">
    <source>
        <dbReference type="ARBA" id="ARBA00022679"/>
    </source>
</evidence>
<dbReference type="EC" id="2.7.7.9" evidence="3 7"/>
<sequence length="304" mass="33748">MKNQKVRKAIIPAAGLGTRFLPATKALAKEMLPIVDKPTIQFIVEEALKSGIEDILVVTGKSKRSIEDHFDSNFELEYNLEQKGKTDLLKLVNDTTAINLHFIRQSHPRGLGDAVLQAKAFVGNEPFVVMLGDDLMDITNDKAVPLTKQLINDYEETHASTIAVMPVPHEEVSSYGVIAPQGEGENGRYSVETFVEKPNPEDAPSDLAIIGRYLLTPEIFGILETQEPGAGNEVQLTDAIDTLNKTQRVFAREFTGDRYDVGDKFGFMKTSIDYALKHPQIKDDLKQYLIDLGHKLEGKPAKKD</sequence>
<dbReference type="AlphaFoldDB" id="A0A0F3H9N4"/>
<comment type="pathway">
    <text evidence="1">Carbohydrate metabolism; nucleotide-sugar metabolism.</text>
</comment>
<dbReference type="RefSeq" id="WP_002886993.1">
    <property type="nucleotide sequence ID" value="NZ_CABFMJ010000047.1"/>
</dbReference>
<organism evidence="9 10">
    <name type="scientific">Streptococcus salivarius</name>
    <dbReference type="NCBI Taxonomy" id="1304"/>
    <lineage>
        <taxon>Bacteria</taxon>
        <taxon>Bacillati</taxon>
        <taxon>Bacillota</taxon>
        <taxon>Bacilli</taxon>
        <taxon>Lactobacillales</taxon>
        <taxon>Streptococcaceae</taxon>
        <taxon>Streptococcus</taxon>
    </lineage>
</organism>
<dbReference type="PANTHER" id="PTHR43197">
    <property type="entry name" value="UTP--GLUCOSE-1-PHOSPHATE URIDYLYLTRANSFERASE"/>
    <property type="match status" value="1"/>
</dbReference>